<dbReference type="AlphaFoldDB" id="A0A502KKZ9"/>
<evidence type="ECO:0000313" key="3">
    <source>
        <dbReference type="Proteomes" id="UP000315303"/>
    </source>
</evidence>
<dbReference type="RefSeq" id="WP_140605637.1">
    <property type="nucleotide sequence ID" value="NZ_SAWY01000041.1"/>
</dbReference>
<gene>
    <name evidence="2" type="ORF">EPA86_17270</name>
</gene>
<evidence type="ECO:0000313" key="2">
    <source>
        <dbReference type="EMBL" id="TPH12106.1"/>
    </source>
</evidence>
<comment type="caution">
    <text evidence="2">The sequence shown here is derived from an EMBL/GenBank/DDBJ whole genome shotgun (WGS) entry which is preliminary data.</text>
</comment>
<accession>A0A502KKZ9</accession>
<name>A0A502KKZ9_9GAMM</name>
<dbReference type="EMBL" id="SAWY01000041">
    <property type="protein sequence ID" value="TPH12106.1"/>
    <property type="molecule type" value="Genomic_DNA"/>
</dbReference>
<reference evidence="2 3" key="1">
    <citation type="submission" date="2019-01" db="EMBL/GenBank/DDBJ databases">
        <title>Litorilituus lipolytica sp. nov., isolated from intertidal sand of the Yellow Sea in China.</title>
        <authorList>
            <person name="Liu A."/>
        </authorList>
    </citation>
    <scope>NUCLEOTIDE SEQUENCE [LARGE SCALE GENOMIC DNA]</scope>
    <source>
        <strain evidence="2 3">RZ04</strain>
    </source>
</reference>
<feature type="compositionally biased region" description="Acidic residues" evidence="1">
    <location>
        <begin position="1"/>
        <end position="23"/>
    </location>
</feature>
<protein>
    <submittedName>
        <fullName evidence="2">Uncharacterized protein</fullName>
    </submittedName>
</protein>
<dbReference type="Proteomes" id="UP000315303">
    <property type="component" value="Unassembled WGS sequence"/>
</dbReference>
<organism evidence="2 3">
    <name type="scientific">Litorilituus lipolyticus</name>
    <dbReference type="NCBI Taxonomy" id="2491017"/>
    <lineage>
        <taxon>Bacteria</taxon>
        <taxon>Pseudomonadati</taxon>
        <taxon>Pseudomonadota</taxon>
        <taxon>Gammaproteobacteria</taxon>
        <taxon>Alteromonadales</taxon>
        <taxon>Colwelliaceae</taxon>
        <taxon>Litorilituus</taxon>
    </lineage>
</organism>
<proteinExistence type="predicted"/>
<keyword evidence="3" id="KW-1185">Reference proteome</keyword>
<feature type="region of interest" description="Disordered" evidence="1">
    <location>
        <begin position="1"/>
        <end position="28"/>
    </location>
</feature>
<dbReference type="OrthoDB" id="9904737at2"/>
<sequence length="80" mass="9356">MAIDPNFDESSSEELDFDNEESSSDLSNDIAEFELNSGLNVGKNSKANYKRNLLAKQRIEQLQEERRLKKFEDDYYGDWD</sequence>
<evidence type="ECO:0000256" key="1">
    <source>
        <dbReference type="SAM" id="MobiDB-lite"/>
    </source>
</evidence>